<dbReference type="EMBL" id="QNGE01001086">
    <property type="protein sequence ID" value="KAA3678490.1"/>
    <property type="molecule type" value="Genomic_DNA"/>
</dbReference>
<evidence type="ECO:0000256" key="1">
    <source>
        <dbReference type="SAM" id="MobiDB-lite"/>
    </source>
</evidence>
<name>A0A5J4NTL3_9TREM</name>
<protein>
    <submittedName>
        <fullName evidence="2">Uncharacterized protein</fullName>
    </submittedName>
</protein>
<evidence type="ECO:0000313" key="2">
    <source>
        <dbReference type="EMBL" id="KAA3678490.1"/>
    </source>
</evidence>
<feature type="region of interest" description="Disordered" evidence="1">
    <location>
        <begin position="22"/>
        <end position="41"/>
    </location>
</feature>
<comment type="caution">
    <text evidence="2">The sequence shown here is derived from an EMBL/GenBank/DDBJ whole genome shotgun (WGS) entry which is preliminary data.</text>
</comment>
<proteinExistence type="predicted"/>
<gene>
    <name evidence="2" type="ORF">DEA37_0004256</name>
</gene>
<keyword evidence="3" id="KW-1185">Reference proteome</keyword>
<accession>A0A5J4NTL3</accession>
<organism evidence="2 3">
    <name type="scientific">Paragonimus westermani</name>
    <dbReference type="NCBI Taxonomy" id="34504"/>
    <lineage>
        <taxon>Eukaryota</taxon>
        <taxon>Metazoa</taxon>
        <taxon>Spiralia</taxon>
        <taxon>Lophotrochozoa</taxon>
        <taxon>Platyhelminthes</taxon>
        <taxon>Trematoda</taxon>
        <taxon>Digenea</taxon>
        <taxon>Plagiorchiida</taxon>
        <taxon>Troglotremata</taxon>
        <taxon>Troglotrematidae</taxon>
        <taxon>Paragonimus</taxon>
    </lineage>
</organism>
<dbReference type="Proteomes" id="UP000324629">
    <property type="component" value="Unassembled WGS sequence"/>
</dbReference>
<evidence type="ECO:0000313" key="3">
    <source>
        <dbReference type="Proteomes" id="UP000324629"/>
    </source>
</evidence>
<dbReference type="AlphaFoldDB" id="A0A5J4NTL3"/>
<sequence length="202" mass="21729">MKKHSRTWAGNEIVLVSASEYAATRKTEDSLENESLSTERSTVKVHVPKLLTSVPQTEPKPESTGLRAVTATEIEVQYDSAKTCSPVAAMRKERHSEHMMTSKSELVAPKPPPPPPPLVGPKSFIQISSGSIAFTNTISSQVADHKRDGMLPTASATVELSPDTSNTIALTGQDSVIEEKPVLPVNNIVPLTNLTGSRSDFV</sequence>
<reference evidence="2 3" key="1">
    <citation type="journal article" date="2019" name="Gigascience">
        <title>Whole-genome sequence of the oriental lung fluke Paragonimus westermani.</title>
        <authorList>
            <person name="Oey H."/>
            <person name="Zakrzewski M."/>
            <person name="Narain K."/>
            <person name="Devi K.R."/>
            <person name="Agatsuma T."/>
            <person name="Nawaratna S."/>
            <person name="Gobert G.N."/>
            <person name="Jones M.K."/>
            <person name="Ragan M.A."/>
            <person name="McManus D.P."/>
            <person name="Krause L."/>
        </authorList>
    </citation>
    <scope>NUCLEOTIDE SEQUENCE [LARGE SCALE GENOMIC DNA]</scope>
    <source>
        <strain evidence="2 3">IND2009</strain>
    </source>
</reference>